<evidence type="ECO:0000256" key="1">
    <source>
        <dbReference type="ARBA" id="ARBA00004323"/>
    </source>
</evidence>
<dbReference type="OrthoDB" id="2139606at2759"/>
<keyword evidence="9 10" id="KW-0472">Membrane</keyword>
<accession>A0A2C9JVC0</accession>
<name>A0A2C9JVC0_BIOGL</name>
<sequence length="367" mass="42213">MKQQTRIILVASLTINFLWLFGSSFFELYNDPNEAMRQVRALAAKSLQKFDLESVNSPKAILIDSVLDCILDPLSKDQEADEPSKPTTLSTALKIAQESTLRKVIHKLQLELSEKKAVISFLSQPIINNHDFGYTHNGSLFCAHGDIDFLFVVPSAPHFFDRRESARRRDLYRFTKDRRNKAKLLFFLGKPQFGPDFQEIQSQIDKEVETYGDIIQENFEDVYKNIRLKAVSMLKWTSTYCRAARFVIRTDDDIRFDIGNSLAALQSKSMSYTDFILGERKDNGSPMRKVSHKWYVSPKEYPQENYPPYAYGALLGYPISTVALLYQAALRVEPIWMEDVYLTGICAPKVGVPILRDDNFVFDHEVY</sequence>
<evidence type="ECO:0000313" key="11">
    <source>
        <dbReference type="EnsemblMetazoa" id="BGLB008592-PB"/>
    </source>
</evidence>
<feature type="transmembrane region" description="Helical" evidence="10">
    <location>
        <begin position="7"/>
        <end position="26"/>
    </location>
</feature>
<dbReference type="VEuPathDB" id="VectorBase:BGLAX_051279"/>
<evidence type="ECO:0000256" key="2">
    <source>
        <dbReference type="ARBA" id="ARBA00008661"/>
    </source>
</evidence>
<gene>
    <name evidence="11" type="primary">106069629</name>
</gene>
<dbReference type="VEuPathDB" id="VectorBase:BGLB008592"/>
<dbReference type="EC" id="2.4.1.-" evidence="10"/>
<evidence type="ECO:0000256" key="10">
    <source>
        <dbReference type="RuleBase" id="RU363063"/>
    </source>
</evidence>
<protein>
    <recommendedName>
        <fullName evidence="10">Hexosyltransferase</fullName>
        <ecNumber evidence="10">2.4.1.-</ecNumber>
    </recommendedName>
</protein>
<evidence type="ECO:0000256" key="8">
    <source>
        <dbReference type="ARBA" id="ARBA00023034"/>
    </source>
</evidence>
<evidence type="ECO:0000256" key="5">
    <source>
        <dbReference type="ARBA" id="ARBA00022692"/>
    </source>
</evidence>
<dbReference type="GO" id="GO:0016758">
    <property type="term" value="F:hexosyltransferase activity"/>
    <property type="evidence" value="ECO:0007669"/>
    <property type="project" value="InterPro"/>
</dbReference>
<keyword evidence="3 10" id="KW-0328">Glycosyltransferase</keyword>
<evidence type="ECO:0000256" key="7">
    <source>
        <dbReference type="ARBA" id="ARBA00022989"/>
    </source>
</evidence>
<dbReference type="GO" id="GO:0000139">
    <property type="term" value="C:Golgi membrane"/>
    <property type="evidence" value="ECO:0007669"/>
    <property type="project" value="UniProtKB-SubCell"/>
</dbReference>
<dbReference type="Gene3D" id="3.90.550.50">
    <property type="match status" value="1"/>
</dbReference>
<keyword evidence="4" id="KW-0808">Transferase</keyword>
<evidence type="ECO:0000256" key="6">
    <source>
        <dbReference type="ARBA" id="ARBA00022968"/>
    </source>
</evidence>
<dbReference type="PANTHER" id="PTHR11214:SF314">
    <property type="entry name" value="HEXOSYLTRANSFERASE"/>
    <property type="match status" value="1"/>
</dbReference>
<dbReference type="EnsemblMetazoa" id="BGLB008592-RB">
    <property type="protein sequence ID" value="BGLB008592-PB"/>
    <property type="gene ID" value="BGLB008592"/>
</dbReference>
<keyword evidence="7 10" id="KW-1133">Transmembrane helix</keyword>
<organism evidence="11 12">
    <name type="scientific">Biomphalaria glabrata</name>
    <name type="common">Bloodfluke planorb</name>
    <name type="synonym">Freshwater snail</name>
    <dbReference type="NCBI Taxonomy" id="6526"/>
    <lineage>
        <taxon>Eukaryota</taxon>
        <taxon>Metazoa</taxon>
        <taxon>Spiralia</taxon>
        <taxon>Lophotrochozoa</taxon>
        <taxon>Mollusca</taxon>
        <taxon>Gastropoda</taxon>
        <taxon>Heterobranchia</taxon>
        <taxon>Euthyneura</taxon>
        <taxon>Panpulmonata</taxon>
        <taxon>Hygrophila</taxon>
        <taxon>Lymnaeoidea</taxon>
        <taxon>Planorbidae</taxon>
        <taxon>Biomphalaria</taxon>
    </lineage>
</organism>
<evidence type="ECO:0000256" key="9">
    <source>
        <dbReference type="ARBA" id="ARBA00023136"/>
    </source>
</evidence>
<dbReference type="GO" id="GO:0006493">
    <property type="term" value="P:protein O-linked glycosylation"/>
    <property type="evidence" value="ECO:0007669"/>
    <property type="project" value="TreeGrafter"/>
</dbReference>
<dbReference type="PANTHER" id="PTHR11214">
    <property type="entry name" value="BETA-1,3-N-ACETYLGLUCOSAMINYLTRANSFERASE"/>
    <property type="match status" value="1"/>
</dbReference>
<keyword evidence="6 10" id="KW-0735">Signal-anchor</keyword>
<comment type="subcellular location">
    <subcellularLocation>
        <location evidence="1 10">Golgi apparatus membrane</location>
        <topology evidence="1 10">Single-pass type II membrane protein</topology>
    </subcellularLocation>
</comment>
<dbReference type="AlphaFoldDB" id="A0A2C9JVC0"/>
<keyword evidence="5 10" id="KW-0812">Transmembrane</keyword>
<evidence type="ECO:0000256" key="4">
    <source>
        <dbReference type="ARBA" id="ARBA00022679"/>
    </source>
</evidence>
<dbReference type="InterPro" id="IPR002659">
    <property type="entry name" value="Glyco_trans_31"/>
</dbReference>
<reference evidence="11" key="1">
    <citation type="submission" date="2020-05" db="UniProtKB">
        <authorList>
            <consortium name="EnsemblMetazoa"/>
        </authorList>
    </citation>
    <scope>IDENTIFICATION</scope>
    <source>
        <strain evidence="11">BB02</strain>
    </source>
</reference>
<proteinExistence type="inferred from homology"/>
<comment type="similarity">
    <text evidence="2 10">Belongs to the glycosyltransferase 31 family.</text>
</comment>
<dbReference type="STRING" id="6526.A0A2C9JVC0"/>
<dbReference type="Proteomes" id="UP000076420">
    <property type="component" value="Unassembled WGS sequence"/>
</dbReference>
<evidence type="ECO:0000313" key="12">
    <source>
        <dbReference type="Proteomes" id="UP000076420"/>
    </source>
</evidence>
<dbReference type="Pfam" id="PF01762">
    <property type="entry name" value="Galactosyl_T"/>
    <property type="match status" value="1"/>
</dbReference>
<keyword evidence="8 10" id="KW-0333">Golgi apparatus</keyword>
<dbReference type="KEGG" id="bgt:106069629"/>
<evidence type="ECO:0000256" key="3">
    <source>
        <dbReference type="ARBA" id="ARBA00022676"/>
    </source>
</evidence>